<dbReference type="Proteomes" id="UP001066276">
    <property type="component" value="Chromosome 1_1"/>
</dbReference>
<reference evidence="2" key="1">
    <citation type="journal article" date="2022" name="bioRxiv">
        <title>Sequencing and chromosome-scale assembly of the giantPleurodeles waltlgenome.</title>
        <authorList>
            <person name="Brown T."/>
            <person name="Elewa A."/>
            <person name="Iarovenko S."/>
            <person name="Subramanian E."/>
            <person name="Araus A.J."/>
            <person name="Petzold A."/>
            <person name="Susuki M."/>
            <person name="Suzuki K.-i.T."/>
            <person name="Hayashi T."/>
            <person name="Toyoda A."/>
            <person name="Oliveira C."/>
            <person name="Osipova E."/>
            <person name="Leigh N.D."/>
            <person name="Simon A."/>
            <person name="Yun M.H."/>
        </authorList>
    </citation>
    <scope>NUCLEOTIDE SEQUENCE</scope>
    <source>
        <strain evidence="2">20211129_DDA</strain>
        <tissue evidence="2">Liver</tissue>
    </source>
</reference>
<gene>
    <name evidence="2" type="ORF">NDU88_001957</name>
</gene>
<evidence type="ECO:0000313" key="3">
    <source>
        <dbReference type="Proteomes" id="UP001066276"/>
    </source>
</evidence>
<feature type="non-terminal residue" evidence="2">
    <location>
        <position position="77"/>
    </location>
</feature>
<feature type="non-terminal residue" evidence="2">
    <location>
        <position position="1"/>
    </location>
</feature>
<evidence type="ECO:0000313" key="2">
    <source>
        <dbReference type="EMBL" id="KAJ1214338.1"/>
    </source>
</evidence>
<keyword evidence="3" id="KW-1185">Reference proteome</keyword>
<sequence length="77" mass="8714">ILDIHNSFTPQALATSTTDTISNDSPPQPTTHLGPYQQQRNQKNNEFHPLRLPLGPLPPPHFQQSQPNHRSQASRRN</sequence>
<organism evidence="2 3">
    <name type="scientific">Pleurodeles waltl</name>
    <name type="common">Iberian ribbed newt</name>
    <dbReference type="NCBI Taxonomy" id="8319"/>
    <lineage>
        <taxon>Eukaryota</taxon>
        <taxon>Metazoa</taxon>
        <taxon>Chordata</taxon>
        <taxon>Craniata</taxon>
        <taxon>Vertebrata</taxon>
        <taxon>Euteleostomi</taxon>
        <taxon>Amphibia</taxon>
        <taxon>Batrachia</taxon>
        <taxon>Caudata</taxon>
        <taxon>Salamandroidea</taxon>
        <taxon>Salamandridae</taxon>
        <taxon>Pleurodelinae</taxon>
        <taxon>Pleurodeles</taxon>
    </lineage>
</organism>
<feature type="region of interest" description="Disordered" evidence="1">
    <location>
        <begin position="1"/>
        <end position="77"/>
    </location>
</feature>
<dbReference type="EMBL" id="JANPWB010000001">
    <property type="protein sequence ID" value="KAJ1214338.1"/>
    <property type="molecule type" value="Genomic_DNA"/>
</dbReference>
<accession>A0AAV7WJW6</accession>
<proteinExistence type="predicted"/>
<feature type="compositionally biased region" description="Polar residues" evidence="1">
    <location>
        <begin position="1"/>
        <end position="25"/>
    </location>
</feature>
<protein>
    <submittedName>
        <fullName evidence="2">Uncharacterized protein</fullName>
    </submittedName>
</protein>
<feature type="compositionally biased region" description="Polar residues" evidence="1">
    <location>
        <begin position="62"/>
        <end position="71"/>
    </location>
</feature>
<name>A0AAV7WJW6_PLEWA</name>
<dbReference type="AlphaFoldDB" id="A0AAV7WJW6"/>
<evidence type="ECO:0000256" key="1">
    <source>
        <dbReference type="SAM" id="MobiDB-lite"/>
    </source>
</evidence>
<comment type="caution">
    <text evidence="2">The sequence shown here is derived from an EMBL/GenBank/DDBJ whole genome shotgun (WGS) entry which is preliminary data.</text>
</comment>